<feature type="compositionally biased region" description="Low complexity" evidence="1">
    <location>
        <begin position="664"/>
        <end position="677"/>
    </location>
</feature>
<dbReference type="OrthoDB" id="296767at2759"/>
<feature type="region of interest" description="Disordered" evidence="1">
    <location>
        <begin position="736"/>
        <end position="785"/>
    </location>
</feature>
<feature type="compositionally biased region" description="Polar residues" evidence="1">
    <location>
        <begin position="820"/>
        <end position="832"/>
    </location>
</feature>
<protein>
    <submittedName>
        <fullName evidence="2">Uncharacterized protein</fullName>
    </submittedName>
</protein>
<evidence type="ECO:0000313" key="3">
    <source>
        <dbReference type="Proteomes" id="UP000646827"/>
    </source>
</evidence>
<feature type="region of interest" description="Disordered" evidence="1">
    <location>
        <begin position="294"/>
        <end position="337"/>
    </location>
</feature>
<name>A0A8H7RXP4_9FUNG</name>
<feature type="compositionally biased region" description="Polar residues" evidence="1">
    <location>
        <begin position="755"/>
        <end position="773"/>
    </location>
</feature>
<accession>A0A8H7RXP4</accession>
<feature type="compositionally biased region" description="Polar residues" evidence="1">
    <location>
        <begin position="299"/>
        <end position="319"/>
    </location>
</feature>
<reference evidence="2 3" key="1">
    <citation type="submission" date="2020-12" db="EMBL/GenBank/DDBJ databases">
        <title>Metabolic potential, ecology and presence of endohyphal bacteria is reflected in genomic diversity of Mucoromycotina.</title>
        <authorList>
            <person name="Muszewska A."/>
            <person name="Okrasinska A."/>
            <person name="Steczkiewicz K."/>
            <person name="Drgas O."/>
            <person name="Orlowska M."/>
            <person name="Perlinska-Lenart U."/>
            <person name="Aleksandrzak-Piekarczyk T."/>
            <person name="Szatraj K."/>
            <person name="Zielenkiewicz U."/>
            <person name="Pilsyk S."/>
            <person name="Malc E."/>
            <person name="Mieczkowski P."/>
            <person name="Kruszewska J.S."/>
            <person name="Biernat P."/>
            <person name="Pawlowska J."/>
        </authorList>
    </citation>
    <scope>NUCLEOTIDE SEQUENCE [LARGE SCALE GENOMIC DNA]</scope>
    <source>
        <strain evidence="2 3">CBS 142.35</strain>
    </source>
</reference>
<dbReference type="EMBL" id="JAEPRB010000212">
    <property type="protein sequence ID" value="KAG2218755.1"/>
    <property type="molecule type" value="Genomic_DNA"/>
</dbReference>
<evidence type="ECO:0000313" key="2">
    <source>
        <dbReference type="EMBL" id="KAG2218755.1"/>
    </source>
</evidence>
<dbReference type="Proteomes" id="UP000646827">
    <property type="component" value="Unassembled WGS sequence"/>
</dbReference>
<feature type="region of interest" description="Disordered" evidence="1">
    <location>
        <begin position="804"/>
        <end position="842"/>
    </location>
</feature>
<evidence type="ECO:0000256" key="1">
    <source>
        <dbReference type="SAM" id="MobiDB-lite"/>
    </source>
</evidence>
<organism evidence="2 3">
    <name type="scientific">Circinella minor</name>
    <dbReference type="NCBI Taxonomy" id="1195481"/>
    <lineage>
        <taxon>Eukaryota</taxon>
        <taxon>Fungi</taxon>
        <taxon>Fungi incertae sedis</taxon>
        <taxon>Mucoromycota</taxon>
        <taxon>Mucoromycotina</taxon>
        <taxon>Mucoromycetes</taxon>
        <taxon>Mucorales</taxon>
        <taxon>Lichtheimiaceae</taxon>
        <taxon>Circinella</taxon>
    </lineage>
</organism>
<sequence length="942" mass="104851">MRSIILSSLQPFFHSHFYFLPLFLPQTDHAPAAEILGRKCSNDVKSKWPYLSEYHELLNSTLNYAIDTADTSVVHPGTVIFCAHILVPGLASALLQTLPVKEDTVLSIRKELIGDDDVSSEEYSSYQTRLCKAMPVHLTNCNEDRQLQVPLKSSGHWVSRWKTSDRSLFIMFYQRYHINLNAYINVAQGGNDKREPLPIETRNIFLVLSPGYVHFASYLTEKVGSLLRTSVMDEISWCNEYTATAVSASTATQHQQTLSSLLHEIPSSAAAAKTTAELPNRPGSPAVLPMVTRTPPITRASSPTTTTIGLEPASSNAPNGSLLPSPISRSNSSVSTGEPEINVISANSNNINNVDLQQTHTGKPKGLDSATRRYAYCLTSCAIDPAGSSSDSSGRNYHHQNTFGIIAYQDMINVWLRAITKTISWTSPESAFCLIDFFENVITELQKNHYNGIFPLVDIPFILHVVHLLLVKADNTIVHMRTLAFVFTNFGFLTQRPELLDMLCNKILLHPYLFERFIVHWNSGVRIFYLQCLFWRIRPLWSFSTVQWGFKDILKSACDGFKCWNAWNEEQHDDGDSFISGHNQTQMKGDISISEHRKSALEVHLTLETLLASFLQQYTRLNSLLNDLTDRRGRHNTINKLQSDNVEPEPFLPTFKSHLTRAVSPRPSSPSRLSHSSNTTLQVQENPPASLRPGPPPPPPPHDPYLAPPSEHLLGRRTRGFSNNLRRLSRTFLRDIDDEENGNSESGSSTPPRRYSTSAVLSTPNLPSLNINKHNSKNKKPAQYYAVPSAYKKPACRQTKNLLSDTDENATDNNDDLFDQGSNHSSSSSTCEDSAYASGRTTPTGLPSILHNTKKSTWSCVPPAVSAANNWRYPPTAHIYASKAIDEMELIINSSITGSFGGSSSASRRMSTASSSILKKTTIQTTSVPEISVDWPRAWCSS</sequence>
<feature type="compositionally biased region" description="Low complexity" evidence="1">
    <location>
        <begin position="321"/>
        <end position="337"/>
    </location>
</feature>
<dbReference type="PANTHER" id="PTHR37988">
    <property type="entry name" value="UPF0592 MEMBRANE PROTEIN C7D4.03C"/>
    <property type="match status" value="1"/>
</dbReference>
<dbReference type="InterPro" id="IPR013887">
    <property type="entry name" value="UPF0592"/>
</dbReference>
<dbReference type="PANTHER" id="PTHR37988:SF1">
    <property type="entry name" value="UPF0592 MEMBRANE PROTEIN C7D4.03C"/>
    <property type="match status" value="1"/>
</dbReference>
<keyword evidence="3" id="KW-1185">Reference proteome</keyword>
<feature type="region of interest" description="Disordered" evidence="1">
    <location>
        <begin position="660"/>
        <end position="722"/>
    </location>
</feature>
<proteinExistence type="predicted"/>
<feature type="compositionally biased region" description="Pro residues" evidence="1">
    <location>
        <begin position="693"/>
        <end position="707"/>
    </location>
</feature>
<comment type="caution">
    <text evidence="2">The sequence shown here is derived from an EMBL/GenBank/DDBJ whole genome shotgun (WGS) entry which is preliminary data.</text>
</comment>
<dbReference type="AlphaFoldDB" id="A0A8H7RXP4"/>
<feature type="compositionally biased region" description="Acidic residues" evidence="1">
    <location>
        <begin position="805"/>
        <end position="818"/>
    </location>
</feature>
<dbReference type="Pfam" id="PF08578">
    <property type="entry name" value="DUF1765"/>
    <property type="match status" value="1"/>
</dbReference>
<gene>
    <name evidence="2" type="ORF">INT45_003073</name>
</gene>